<dbReference type="Proteomes" id="UP000735302">
    <property type="component" value="Unassembled WGS sequence"/>
</dbReference>
<evidence type="ECO:0000313" key="3">
    <source>
        <dbReference type="Proteomes" id="UP000735302"/>
    </source>
</evidence>
<name>A0AAV3YR41_9GAST</name>
<accession>A0AAV3YR41</accession>
<dbReference type="AlphaFoldDB" id="A0AAV3YR41"/>
<organism evidence="2 3">
    <name type="scientific">Plakobranchus ocellatus</name>
    <dbReference type="NCBI Taxonomy" id="259542"/>
    <lineage>
        <taxon>Eukaryota</taxon>
        <taxon>Metazoa</taxon>
        <taxon>Spiralia</taxon>
        <taxon>Lophotrochozoa</taxon>
        <taxon>Mollusca</taxon>
        <taxon>Gastropoda</taxon>
        <taxon>Heterobranchia</taxon>
        <taxon>Euthyneura</taxon>
        <taxon>Panpulmonata</taxon>
        <taxon>Sacoglossa</taxon>
        <taxon>Placobranchoidea</taxon>
        <taxon>Plakobranchidae</taxon>
        <taxon>Plakobranchus</taxon>
    </lineage>
</organism>
<sequence length="121" mass="14191">MANPTFGAVYSSYQEFRQVFDEYYTSTASKCSAKRVKTVESHDKRVMFAKGKYPVEWRYISITFECKHFGTCKSKSSEKRIVQEYEAKWVMQRHLVNHHPVIDKSTYVYNQGSDPSLRRGS</sequence>
<dbReference type="EMBL" id="BLXT01001347">
    <property type="protein sequence ID" value="GFN84835.1"/>
    <property type="molecule type" value="Genomic_DNA"/>
</dbReference>
<dbReference type="InterPro" id="IPR048325">
    <property type="entry name" value="ZSWIM3_N"/>
</dbReference>
<keyword evidence="3" id="KW-1185">Reference proteome</keyword>
<evidence type="ECO:0000313" key="2">
    <source>
        <dbReference type="EMBL" id="GFN84835.1"/>
    </source>
</evidence>
<gene>
    <name evidence="2" type="ORF">PoB_001134100</name>
</gene>
<reference evidence="2 3" key="1">
    <citation type="journal article" date="2021" name="Elife">
        <title>Chloroplast acquisition without the gene transfer in kleptoplastic sea slugs, Plakobranchus ocellatus.</title>
        <authorList>
            <person name="Maeda T."/>
            <person name="Takahashi S."/>
            <person name="Yoshida T."/>
            <person name="Shimamura S."/>
            <person name="Takaki Y."/>
            <person name="Nagai Y."/>
            <person name="Toyoda A."/>
            <person name="Suzuki Y."/>
            <person name="Arimoto A."/>
            <person name="Ishii H."/>
            <person name="Satoh N."/>
            <person name="Nishiyama T."/>
            <person name="Hasebe M."/>
            <person name="Maruyama T."/>
            <person name="Minagawa J."/>
            <person name="Obokata J."/>
            <person name="Shigenobu S."/>
        </authorList>
    </citation>
    <scope>NUCLEOTIDE SEQUENCE [LARGE SCALE GENOMIC DNA]</scope>
</reference>
<protein>
    <recommendedName>
        <fullName evidence="1">ZSWIM3 N-terminal domain-containing protein</fullName>
    </recommendedName>
</protein>
<proteinExistence type="predicted"/>
<comment type="caution">
    <text evidence="2">The sequence shown here is derived from an EMBL/GenBank/DDBJ whole genome shotgun (WGS) entry which is preliminary data.</text>
</comment>
<evidence type="ECO:0000259" key="1">
    <source>
        <dbReference type="Pfam" id="PF21599"/>
    </source>
</evidence>
<feature type="domain" description="ZSWIM3 N-terminal" evidence="1">
    <location>
        <begin position="7"/>
        <end position="93"/>
    </location>
</feature>
<dbReference type="Pfam" id="PF21599">
    <property type="entry name" value="ZSWIM3_N"/>
    <property type="match status" value="1"/>
</dbReference>